<dbReference type="PANTHER" id="PTHR30108:SF17">
    <property type="entry name" value="FERULIC ACID DECARBOXYLASE 1"/>
    <property type="match status" value="1"/>
</dbReference>
<dbReference type="Pfam" id="PF01977">
    <property type="entry name" value="UbiD"/>
    <property type="match status" value="1"/>
</dbReference>
<comment type="caution">
    <text evidence="5">The sequence shown here is derived from an EMBL/GenBank/DDBJ whole genome shotgun (WGS) entry which is preliminary data.</text>
</comment>
<dbReference type="InterPro" id="IPR049383">
    <property type="entry name" value="UbiD-like_N"/>
</dbReference>
<evidence type="ECO:0000259" key="3">
    <source>
        <dbReference type="Pfam" id="PF20695"/>
    </source>
</evidence>
<dbReference type="Pfam" id="PF20695">
    <property type="entry name" value="UbiD_N"/>
    <property type="match status" value="1"/>
</dbReference>
<dbReference type="FunFam" id="3.40.1670.10:FF:000002">
    <property type="entry name" value="Menaquinone biosynthesis decarboxylase"/>
    <property type="match status" value="1"/>
</dbReference>
<keyword evidence="5" id="KW-0456">Lyase</keyword>
<evidence type="ECO:0000259" key="4">
    <source>
        <dbReference type="Pfam" id="PF20696"/>
    </source>
</evidence>
<dbReference type="Gene3D" id="3.40.1670.10">
    <property type="entry name" value="UbiD C-terminal domain-like"/>
    <property type="match status" value="1"/>
</dbReference>
<dbReference type="PANTHER" id="PTHR30108">
    <property type="entry name" value="3-OCTAPRENYL-4-HYDROXYBENZOATE CARBOXY-LYASE-RELATED"/>
    <property type="match status" value="1"/>
</dbReference>
<dbReference type="EC" id="4.1.1.98" evidence="5"/>
<dbReference type="EMBL" id="VSSQ01000021">
    <property type="protein sequence ID" value="MPL63440.1"/>
    <property type="molecule type" value="Genomic_DNA"/>
</dbReference>
<dbReference type="Pfam" id="PF20696">
    <property type="entry name" value="UbiD_C"/>
    <property type="match status" value="1"/>
</dbReference>
<name>A0A644T9C7_9ZZZZ</name>
<comment type="similarity">
    <text evidence="1">Belongs to the UbiD family.</text>
</comment>
<evidence type="ECO:0000313" key="5">
    <source>
        <dbReference type="EMBL" id="MPL63440.1"/>
    </source>
</evidence>
<dbReference type="GO" id="GO:0005829">
    <property type="term" value="C:cytosol"/>
    <property type="evidence" value="ECO:0007669"/>
    <property type="project" value="TreeGrafter"/>
</dbReference>
<feature type="domain" description="3-octaprenyl-4-hydroxybenzoate carboxy-lyase-like C-terminal" evidence="4">
    <location>
        <begin position="326"/>
        <end position="449"/>
    </location>
</feature>
<organism evidence="5">
    <name type="scientific">bioreactor metagenome</name>
    <dbReference type="NCBI Taxonomy" id="1076179"/>
    <lineage>
        <taxon>unclassified sequences</taxon>
        <taxon>metagenomes</taxon>
        <taxon>ecological metagenomes</taxon>
    </lineage>
</organism>
<dbReference type="NCBIfam" id="TIGR00148">
    <property type="entry name" value="UbiD family decarboxylase"/>
    <property type="match status" value="1"/>
</dbReference>
<feature type="domain" description="3-octaprenyl-4-hydroxybenzoate carboxy-lyase-like Rift-related" evidence="2">
    <location>
        <begin position="123"/>
        <end position="321"/>
    </location>
</feature>
<evidence type="ECO:0000259" key="2">
    <source>
        <dbReference type="Pfam" id="PF01977"/>
    </source>
</evidence>
<dbReference type="GO" id="GO:0008694">
    <property type="term" value="F:4-hydroxy-3-polyprenylbenzoate decarboxylase activity"/>
    <property type="evidence" value="ECO:0007669"/>
    <property type="project" value="UniProtKB-EC"/>
</dbReference>
<feature type="domain" description="3-octaprenyl-4-hydroxybenzoate carboxy-lyase-like N-terminal" evidence="3">
    <location>
        <begin position="10"/>
        <end position="87"/>
    </location>
</feature>
<sequence length="486" mass="55410">MAFNDLREFISALERRGWLKRITQRVSCELEITEITDRVSKMTDDKNVALLFENVEGYDIPVLMNAFGSMERMALALGVEKIDDVADEIAQILKLPYISLQNKLDLVKIIPTAKRAINFPKYVKNAPCKEVIIKDKPSLDKFPILKCWPDDGGRFITLPLVFTKNPQTGKRNVGMYRMQVYDGQTTGMHWHIHKNGADNYRDHRELGKDKIEVAVAIGGDPVLTYAATAPLPRDIDEMVFAGFLRKKSVEMVKCETVDVEVPAQSEIILEGYVNINELRCEGPFGDHTGYYSLADMYPVFHITCITHRKNPIYLATVVGKPPMEDCFLAKATERIFLPVLKAQMPEIVDMNLPLEGVFHNCAVISINKTYPQQAKKVMHALWGMGQAMFTKMIIVVDSHVNVQDMNEVWWRVYNNIDARRDIVMVDGPLDVLDHSSPMPNWGTKVGIDATKAWPEEGHTREWPDEIEMSDDIKKLVDEKWKELNLE</sequence>
<reference evidence="5" key="1">
    <citation type="submission" date="2019-08" db="EMBL/GenBank/DDBJ databases">
        <authorList>
            <person name="Kucharzyk K."/>
            <person name="Murdoch R.W."/>
            <person name="Higgins S."/>
            <person name="Loffler F."/>
        </authorList>
    </citation>
    <scope>NUCLEOTIDE SEQUENCE</scope>
</reference>
<dbReference type="Gene3D" id="1.20.5.570">
    <property type="entry name" value="Single helix bin"/>
    <property type="match status" value="1"/>
</dbReference>
<evidence type="ECO:0000256" key="1">
    <source>
        <dbReference type="ARBA" id="ARBA00010021"/>
    </source>
</evidence>
<dbReference type="SUPFAM" id="SSF143968">
    <property type="entry name" value="UbiD C-terminal domain-like"/>
    <property type="match status" value="1"/>
</dbReference>
<dbReference type="SUPFAM" id="SSF50475">
    <property type="entry name" value="FMN-binding split barrel"/>
    <property type="match status" value="1"/>
</dbReference>
<dbReference type="InterPro" id="IPR002830">
    <property type="entry name" value="UbiD"/>
</dbReference>
<dbReference type="InterPro" id="IPR048304">
    <property type="entry name" value="UbiD_Rift_dom"/>
</dbReference>
<dbReference type="InterPro" id="IPR022390">
    <property type="entry name" value="HBDC"/>
</dbReference>
<accession>A0A644T9C7</accession>
<proteinExistence type="inferred from homology"/>
<dbReference type="NCBIfam" id="TIGR03701">
    <property type="entry name" value="mena_SCO4490"/>
    <property type="match status" value="1"/>
</dbReference>
<protein>
    <submittedName>
        <fullName evidence="5">3-octaprenyl-4-hydroxybenzoate carboxy-lyase</fullName>
        <ecNumber evidence="5">4.1.1.98</ecNumber>
    </submittedName>
</protein>
<dbReference type="AlphaFoldDB" id="A0A644T9C7"/>
<gene>
    <name evidence="5" type="primary">ubiD_2</name>
    <name evidence="5" type="ORF">SDC9_09067</name>
</gene>
<dbReference type="GO" id="GO:0006744">
    <property type="term" value="P:ubiquinone biosynthetic process"/>
    <property type="evidence" value="ECO:0007669"/>
    <property type="project" value="TreeGrafter"/>
</dbReference>
<dbReference type="InterPro" id="IPR049381">
    <property type="entry name" value="UbiD-like_C"/>
</dbReference>